<dbReference type="NCBIfam" id="TIGR03177">
    <property type="entry name" value="pilus_cpaB"/>
    <property type="match status" value="1"/>
</dbReference>
<dbReference type="STRING" id="1715692.RUE5091_01956"/>
<dbReference type="InterPro" id="IPR031571">
    <property type="entry name" value="RcpC_dom"/>
</dbReference>
<dbReference type="CDD" id="cd11614">
    <property type="entry name" value="SAF_CpaB_FlgA_like"/>
    <property type="match status" value="1"/>
</dbReference>
<dbReference type="Proteomes" id="UP000051260">
    <property type="component" value="Unassembled WGS sequence"/>
</dbReference>
<evidence type="ECO:0000259" key="2">
    <source>
        <dbReference type="Pfam" id="PF16976"/>
    </source>
</evidence>
<dbReference type="InterPro" id="IPR017592">
    <property type="entry name" value="Pilus_assmbl_Flp-typ_CpaB"/>
</dbReference>
<sequence>MRIRPIITTFFGIAIAAGSVFLAKDHIQLKTTAVETTTQADLVEIYIASSEIAFGQPIERHHVSTHLWPREAMPPGVFTDISVLVPDNRRQLRRAKGRFYPGEVMILSKVSNFGEKVTLVQKLGENTRAMAIKVDAVTAVGGFVTPGDWVDIVLTQGASLELSAVTILQKIRVIGVDQQSEELTDQPEVARTITVEVTPEQGQRLALAQRAGTLSLTLRTLDGVEDAPMEMVRLRDLLQEEGPVENVEAQPTVRLNRGTESEVVTFERKRRKANEGTDAAPTPEVESGNQTGAELAPAVVSPDAKPGVQPIEISQSAGQ</sequence>
<feature type="region of interest" description="Disordered" evidence="1">
    <location>
        <begin position="260"/>
        <end position="319"/>
    </location>
</feature>
<evidence type="ECO:0000313" key="4">
    <source>
        <dbReference type="Proteomes" id="UP000051260"/>
    </source>
</evidence>
<gene>
    <name evidence="3" type="ORF">RUE5091_01956</name>
</gene>
<dbReference type="EMBL" id="CYUD01000005">
    <property type="protein sequence ID" value="CUJ98714.1"/>
    <property type="molecule type" value="Genomic_DNA"/>
</dbReference>
<accession>A0A0P1I911</accession>
<protein>
    <submittedName>
        <fullName evidence="3">Flp pilus assembly protein CpaB</fullName>
    </submittedName>
</protein>
<dbReference type="Pfam" id="PF16976">
    <property type="entry name" value="RcpC"/>
    <property type="match status" value="1"/>
</dbReference>
<dbReference type="AlphaFoldDB" id="A0A0P1I911"/>
<name>A0A0P1I911_9RHOB</name>
<keyword evidence="4" id="KW-1185">Reference proteome</keyword>
<feature type="domain" description="Flp pilus assembly protein RcpC/CpaB" evidence="2">
    <location>
        <begin position="119"/>
        <end position="219"/>
    </location>
</feature>
<dbReference type="RefSeq" id="WP_082643600.1">
    <property type="nucleotide sequence ID" value="NZ_CYUD01000005.1"/>
</dbReference>
<organism evidence="3 4">
    <name type="scientific">Ruegeria denitrificans</name>
    <dbReference type="NCBI Taxonomy" id="1715692"/>
    <lineage>
        <taxon>Bacteria</taxon>
        <taxon>Pseudomonadati</taxon>
        <taxon>Pseudomonadota</taxon>
        <taxon>Alphaproteobacteria</taxon>
        <taxon>Rhodobacterales</taxon>
        <taxon>Roseobacteraceae</taxon>
        <taxon>Ruegeria</taxon>
    </lineage>
</organism>
<evidence type="ECO:0000313" key="3">
    <source>
        <dbReference type="EMBL" id="CUJ98714.1"/>
    </source>
</evidence>
<proteinExistence type="predicted"/>
<reference evidence="4" key="1">
    <citation type="submission" date="2015-09" db="EMBL/GenBank/DDBJ databases">
        <authorList>
            <person name="Rodrigo-Torres L."/>
            <person name="Arahal D.R."/>
        </authorList>
    </citation>
    <scope>NUCLEOTIDE SEQUENCE [LARGE SCALE GENOMIC DNA]</scope>
    <source>
        <strain evidence="4">CECT 5091</strain>
    </source>
</reference>
<dbReference type="OrthoDB" id="163768at2"/>
<evidence type="ECO:0000256" key="1">
    <source>
        <dbReference type="SAM" id="MobiDB-lite"/>
    </source>
</evidence>